<protein>
    <recommendedName>
        <fullName evidence="4">Endonuclease/exonuclease/phosphatase domain-containing protein</fullName>
    </recommendedName>
</protein>
<evidence type="ECO:0008006" key="4">
    <source>
        <dbReference type="Google" id="ProtNLM"/>
    </source>
</evidence>
<gene>
    <name evidence="2" type="ORF">M513_10591</name>
</gene>
<dbReference type="AlphaFoldDB" id="A0A085LU68"/>
<feature type="compositionally biased region" description="Basic residues" evidence="1">
    <location>
        <begin position="7"/>
        <end position="21"/>
    </location>
</feature>
<reference evidence="2 3" key="1">
    <citation type="journal article" date="2014" name="Nat. Genet.">
        <title>Genome and transcriptome of the porcine whipworm Trichuris suis.</title>
        <authorList>
            <person name="Jex A.R."/>
            <person name="Nejsum P."/>
            <person name="Schwarz E.M."/>
            <person name="Hu L."/>
            <person name="Young N.D."/>
            <person name="Hall R.S."/>
            <person name="Korhonen P.K."/>
            <person name="Liao S."/>
            <person name="Thamsborg S."/>
            <person name="Xia J."/>
            <person name="Xu P."/>
            <person name="Wang S."/>
            <person name="Scheerlinck J.P."/>
            <person name="Hofmann A."/>
            <person name="Sternberg P.W."/>
            <person name="Wang J."/>
            <person name="Gasser R.B."/>
        </authorList>
    </citation>
    <scope>NUCLEOTIDE SEQUENCE [LARGE SCALE GENOMIC DNA]</scope>
    <source>
        <strain evidence="2">DCEP-RM93M</strain>
    </source>
</reference>
<dbReference type="EMBL" id="KL363291">
    <property type="protein sequence ID" value="KFD48514.1"/>
    <property type="molecule type" value="Genomic_DNA"/>
</dbReference>
<dbReference type="InterPro" id="IPR036691">
    <property type="entry name" value="Endo/exonu/phosph_ase_sf"/>
</dbReference>
<evidence type="ECO:0000313" key="2">
    <source>
        <dbReference type="EMBL" id="KFD48514.1"/>
    </source>
</evidence>
<accession>A0A085LU68</accession>
<evidence type="ECO:0000256" key="1">
    <source>
        <dbReference type="SAM" id="MobiDB-lite"/>
    </source>
</evidence>
<keyword evidence="3" id="KW-1185">Reference proteome</keyword>
<evidence type="ECO:0000313" key="3">
    <source>
        <dbReference type="Proteomes" id="UP000030764"/>
    </source>
</evidence>
<sequence length="123" mass="13822">MSDRSLPKSRRAPTHHQRDRVKKIATLNIGTLTGRHREIAALLKRRRRIDIACLQDTKCLCPTDCLPEEKKEDLDALISRTPEEEHVLLGADLNSHVDITKGEAGACHRGHGYIVNAIKKAKE</sequence>
<organism evidence="2 3">
    <name type="scientific">Trichuris suis</name>
    <name type="common">pig whipworm</name>
    <dbReference type="NCBI Taxonomy" id="68888"/>
    <lineage>
        <taxon>Eukaryota</taxon>
        <taxon>Metazoa</taxon>
        <taxon>Ecdysozoa</taxon>
        <taxon>Nematoda</taxon>
        <taxon>Enoplea</taxon>
        <taxon>Dorylaimia</taxon>
        <taxon>Trichinellida</taxon>
        <taxon>Trichuridae</taxon>
        <taxon>Trichuris</taxon>
    </lineage>
</organism>
<feature type="region of interest" description="Disordered" evidence="1">
    <location>
        <begin position="1"/>
        <end position="21"/>
    </location>
</feature>
<name>A0A085LU68_9BILA</name>
<dbReference type="Proteomes" id="UP000030764">
    <property type="component" value="Unassembled WGS sequence"/>
</dbReference>
<dbReference type="SUPFAM" id="SSF56219">
    <property type="entry name" value="DNase I-like"/>
    <property type="match status" value="1"/>
</dbReference>
<proteinExistence type="predicted"/>